<proteinExistence type="predicted"/>
<dbReference type="EMBL" id="CAJMXA010003646">
    <property type="protein sequence ID" value="CAE6509237.1"/>
    <property type="molecule type" value="Genomic_DNA"/>
</dbReference>
<feature type="transmembrane region" description="Helical" evidence="1">
    <location>
        <begin position="88"/>
        <end position="112"/>
    </location>
</feature>
<accession>A0A8H3D498</accession>
<evidence type="ECO:0000313" key="2">
    <source>
        <dbReference type="EMBL" id="CAE6509237.1"/>
    </source>
</evidence>
<evidence type="ECO:0000256" key="1">
    <source>
        <dbReference type="SAM" id="Phobius"/>
    </source>
</evidence>
<comment type="caution">
    <text evidence="2">The sequence shown here is derived from an EMBL/GenBank/DDBJ whole genome shotgun (WGS) entry which is preliminary data.</text>
</comment>
<reference evidence="2" key="1">
    <citation type="submission" date="2021-01" db="EMBL/GenBank/DDBJ databases">
        <authorList>
            <person name="Kaushik A."/>
        </authorList>
    </citation>
    <scope>NUCLEOTIDE SEQUENCE</scope>
    <source>
        <strain evidence="2">AG6-10EEA</strain>
    </source>
</reference>
<gene>
    <name evidence="2" type="ORF">RDB_LOCUS124862</name>
</gene>
<evidence type="ECO:0000313" key="3">
    <source>
        <dbReference type="Proteomes" id="UP000663853"/>
    </source>
</evidence>
<name>A0A8H3D498_9AGAM</name>
<organism evidence="2 3">
    <name type="scientific">Rhizoctonia solani</name>
    <dbReference type="NCBI Taxonomy" id="456999"/>
    <lineage>
        <taxon>Eukaryota</taxon>
        <taxon>Fungi</taxon>
        <taxon>Dikarya</taxon>
        <taxon>Basidiomycota</taxon>
        <taxon>Agaricomycotina</taxon>
        <taxon>Agaricomycetes</taxon>
        <taxon>Cantharellales</taxon>
        <taxon>Ceratobasidiaceae</taxon>
        <taxon>Rhizoctonia</taxon>
    </lineage>
</organism>
<keyword evidence="1" id="KW-1133">Transmembrane helix</keyword>
<protein>
    <submittedName>
        <fullName evidence="2">Uncharacterized protein</fullName>
    </submittedName>
</protein>
<keyword evidence="1" id="KW-0472">Membrane</keyword>
<keyword evidence="1" id="KW-0812">Transmembrane</keyword>
<sequence>MSVTYSRDKYGIKLKVYLLERDLPQIPHQTRVASDVQIREAFNRFRIQDPPDITFETLEIILSMEKNPHCRQLTLLISETMREKGTKLLAYSYGYLSLHVITLAIQVVKVLLAQRMGFMLDETERLSPNDSIRPVLSHHVRAAEDQLLLPNTSIWYLPWGLVPELGHKACLTLIGGFTLPDALFLVEQLWISRKEFLYAAAWGARDFLGWSGLLHMLWSIIIQAEEAEPSSGRETVQRRHWVALGDIIFRYALCELDEDEDTRISQIVEDKNFLSVLAQIDSSTAVDTADLNMMIVAYSKKIKSTPTKYLHNYMSTLLTYALPNANRGYDDFAPQLSRFLRPFFDRIWDEFLPLKASSSKRRWSSMVRCQSDAVMLLVSTSGAYPSQDVGNTILSTVMSEEFYELLGRLILYPMLQDGQKLLGNSVREDNAEATLRDRDMMVRSYELVEELRETLPFGVNGDAFLIWNRSGAARDVELNNIAAGDVRRRTGYSR</sequence>
<dbReference type="Proteomes" id="UP000663853">
    <property type="component" value="Unassembled WGS sequence"/>
</dbReference>
<dbReference type="AlphaFoldDB" id="A0A8H3D498"/>